<proteinExistence type="predicted"/>
<protein>
    <submittedName>
        <fullName evidence="3">Uncharacterized protein</fullName>
    </submittedName>
</protein>
<feature type="compositionally biased region" description="Basic and acidic residues" evidence="2">
    <location>
        <begin position="71"/>
        <end position="82"/>
    </location>
</feature>
<evidence type="ECO:0000256" key="1">
    <source>
        <dbReference type="SAM" id="Coils"/>
    </source>
</evidence>
<feature type="compositionally biased region" description="Polar residues" evidence="2">
    <location>
        <begin position="29"/>
        <end position="41"/>
    </location>
</feature>
<evidence type="ECO:0000256" key="2">
    <source>
        <dbReference type="SAM" id="MobiDB-lite"/>
    </source>
</evidence>
<feature type="region of interest" description="Disordered" evidence="2">
    <location>
        <begin position="29"/>
        <end position="105"/>
    </location>
</feature>
<feature type="compositionally biased region" description="Polar residues" evidence="2">
    <location>
        <begin position="90"/>
        <end position="102"/>
    </location>
</feature>
<evidence type="ECO:0000313" key="3">
    <source>
        <dbReference type="EMBL" id="TBU25273.1"/>
    </source>
</evidence>
<sequence length="532" mass="59051">MTWGLSFSSFMNIAQRTLAGIRGSFQSTSADAQTQTLPESVQTHEVHEQRNPRFQPRSMSGTQPEAVRQSDTAHPESVRTEARPVAADQSEVSRTQTVSSETGIGRSTRARLESEVARLNAELQAAQTEMAGLRVALGQKSEVEDELARAKRKLKSVTEQYTRVSTHADDLDHRLNTKDRDYRRLEGEVQELKRAALLASGEKQKIELLLKTRTAELQEAQFYLDKTDDTSDSEVMRCVTNLNSGIFQTAATIADAFHGLCGVDQNVQVIEEARAQLAAHDPALLPSPLLHAIQHHNHAEDPIILQIALQALVTTYLRWLCNTWDFRLGRDPGVQLEHLYASIQQNEPQSVAGRWRALSRVHVRALSAGDVQLQQEGEDDLAKHIVAVLLACGVPAVPRTLLDDMNTRFGSAIGDVVHLALEFQKMSGEMIVSRDLTVTIAPIDAVFDPALMDDEWGRPAKGKRHQILTDPILCTTRLGLTRQERRDGSDGDGAVFYETTLIKPTVVLTSILDELYNEHVQARAELDSDVEL</sequence>
<dbReference type="OrthoDB" id="3147752at2759"/>
<reference evidence="3" key="1">
    <citation type="submission" date="2019-01" db="EMBL/GenBank/DDBJ databases">
        <title>Draft genome sequences of three monokaryotic isolates of the white-rot basidiomycete fungus Dichomitus squalens.</title>
        <authorList>
            <consortium name="DOE Joint Genome Institute"/>
            <person name="Lopez S.C."/>
            <person name="Andreopoulos B."/>
            <person name="Pangilinan J."/>
            <person name="Lipzen A."/>
            <person name="Riley R."/>
            <person name="Ahrendt S."/>
            <person name="Ng V."/>
            <person name="Barry K."/>
            <person name="Daum C."/>
            <person name="Grigoriev I.V."/>
            <person name="Hilden K.S."/>
            <person name="Makela M.R."/>
            <person name="de Vries R.P."/>
        </authorList>
    </citation>
    <scope>NUCLEOTIDE SEQUENCE [LARGE SCALE GENOMIC DNA]</scope>
    <source>
        <strain evidence="3">OM18370.1</strain>
    </source>
</reference>
<accession>A0A4V2JZM7</accession>
<dbReference type="EMBL" id="ML143464">
    <property type="protein sequence ID" value="TBU25273.1"/>
    <property type="molecule type" value="Genomic_DNA"/>
</dbReference>
<keyword evidence="1" id="KW-0175">Coiled coil</keyword>
<dbReference type="Proteomes" id="UP000292957">
    <property type="component" value="Unassembled WGS sequence"/>
</dbReference>
<name>A0A4V2JZM7_9APHY</name>
<gene>
    <name evidence="3" type="ORF">BD311DRAFT_764956</name>
</gene>
<dbReference type="AlphaFoldDB" id="A0A4V2JZM7"/>
<organism evidence="3">
    <name type="scientific">Dichomitus squalens</name>
    <dbReference type="NCBI Taxonomy" id="114155"/>
    <lineage>
        <taxon>Eukaryota</taxon>
        <taxon>Fungi</taxon>
        <taxon>Dikarya</taxon>
        <taxon>Basidiomycota</taxon>
        <taxon>Agaricomycotina</taxon>
        <taxon>Agaricomycetes</taxon>
        <taxon>Polyporales</taxon>
        <taxon>Polyporaceae</taxon>
        <taxon>Dichomitus</taxon>
    </lineage>
</organism>
<feature type="coiled-coil region" evidence="1">
    <location>
        <begin position="109"/>
        <end position="202"/>
    </location>
</feature>
<feature type="compositionally biased region" description="Basic and acidic residues" evidence="2">
    <location>
        <begin position="42"/>
        <end position="51"/>
    </location>
</feature>